<dbReference type="AlphaFoldDB" id="A0A5A7SLJ6"/>
<evidence type="ECO:0000313" key="1">
    <source>
        <dbReference type="EMBL" id="KAA0026139.1"/>
    </source>
</evidence>
<dbReference type="Proteomes" id="UP000321393">
    <property type="component" value="Unassembled WGS sequence"/>
</dbReference>
<proteinExistence type="predicted"/>
<comment type="caution">
    <text evidence="1">The sequence shown here is derived from an EMBL/GenBank/DDBJ whole genome shotgun (WGS) entry which is preliminary data.</text>
</comment>
<evidence type="ECO:0000313" key="2">
    <source>
        <dbReference type="Proteomes" id="UP000321393"/>
    </source>
</evidence>
<organism evidence="1 2">
    <name type="scientific">Cucumis melo var. makuwa</name>
    <name type="common">Oriental melon</name>
    <dbReference type="NCBI Taxonomy" id="1194695"/>
    <lineage>
        <taxon>Eukaryota</taxon>
        <taxon>Viridiplantae</taxon>
        <taxon>Streptophyta</taxon>
        <taxon>Embryophyta</taxon>
        <taxon>Tracheophyta</taxon>
        <taxon>Spermatophyta</taxon>
        <taxon>Magnoliopsida</taxon>
        <taxon>eudicotyledons</taxon>
        <taxon>Gunneridae</taxon>
        <taxon>Pentapetalae</taxon>
        <taxon>rosids</taxon>
        <taxon>fabids</taxon>
        <taxon>Cucurbitales</taxon>
        <taxon>Cucurbitaceae</taxon>
        <taxon>Benincaseae</taxon>
        <taxon>Cucumis</taxon>
    </lineage>
</organism>
<protein>
    <submittedName>
        <fullName evidence="1">Uncharacterized protein</fullName>
    </submittedName>
</protein>
<dbReference type="EMBL" id="SSTE01022979">
    <property type="protein sequence ID" value="KAA0026139.1"/>
    <property type="molecule type" value="Genomic_DNA"/>
</dbReference>
<accession>A0A5A7SLJ6</accession>
<reference evidence="1 2" key="1">
    <citation type="submission" date="2019-08" db="EMBL/GenBank/DDBJ databases">
        <title>Draft genome sequences of two oriental melons (Cucumis melo L. var makuwa).</title>
        <authorList>
            <person name="Kwon S.-Y."/>
        </authorList>
    </citation>
    <scope>NUCLEOTIDE SEQUENCE [LARGE SCALE GENOMIC DNA]</scope>
    <source>
        <strain evidence="2">cv. SW 3</strain>
        <tissue evidence="1">Leaf</tissue>
    </source>
</reference>
<gene>
    <name evidence="1" type="ORF">E6C27_scaffold19G00900</name>
</gene>
<name>A0A5A7SLJ6_CUCMM</name>
<sequence>MHALGAHFHCRQFNEIILTVKTQSSPSVDVVDDWLSLLLSYVCKLHHVDYTSSVVETVEKVPLKLLSTINGFGFKFGLPVEGVSFESSDELFEASRTSNFTCFDEVSNVLFWIALSIKLLELRWFVPIQHSQIVDTLHIWLKVQRESLSRSTILSFGGV</sequence>